<dbReference type="STRING" id="1656094.BFC18_06415"/>
<protein>
    <submittedName>
        <fullName evidence="1">Uncharacterized protein</fullName>
    </submittedName>
</protein>
<dbReference type="GO" id="GO:0003677">
    <property type="term" value="F:DNA binding"/>
    <property type="evidence" value="ECO:0007669"/>
    <property type="project" value="InterPro"/>
</dbReference>
<evidence type="ECO:0000313" key="2">
    <source>
        <dbReference type="Proteomes" id="UP000175691"/>
    </source>
</evidence>
<sequence length="101" mass="11351">MDWFELLLQKVTELGRRQVEADTGLSKTTLSMVLNKKYNGSLDNVGKRVAAAYIRTTVNCPVLGDIASQRCASEQQKPFSHSNPQRVRLFRACKTCPHRNG</sequence>
<dbReference type="AlphaFoldDB" id="A0A1E7ZE46"/>
<keyword evidence="2" id="KW-1185">Reference proteome</keyword>
<organism evidence="1 2">
    <name type="scientific">Alteromonas confluentis</name>
    <dbReference type="NCBI Taxonomy" id="1656094"/>
    <lineage>
        <taxon>Bacteria</taxon>
        <taxon>Pseudomonadati</taxon>
        <taxon>Pseudomonadota</taxon>
        <taxon>Gammaproteobacteria</taxon>
        <taxon>Alteromonadales</taxon>
        <taxon>Alteromonadaceae</taxon>
        <taxon>Alteromonas/Salinimonas group</taxon>
        <taxon>Alteromonas</taxon>
    </lineage>
</organism>
<accession>A0A1E7ZE46</accession>
<dbReference type="InterPro" id="IPR010982">
    <property type="entry name" value="Lambda_DNA-bd_dom_sf"/>
</dbReference>
<dbReference type="EMBL" id="MDHN01000010">
    <property type="protein sequence ID" value="OFC71783.1"/>
    <property type="molecule type" value="Genomic_DNA"/>
</dbReference>
<dbReference type="OrthoDB" id="6064795at2"/>
<dbReference type="RefSeq" id="WP_070124123.1">
    <property type="nucleotide sequence ID" value="NZ_MDHN01000010.1"/>
</dbReference>
<dbReference type="Proteomes" id="UP000175691">
    <property type="component" value="Unassembled WGS sequence"/>
</dbReference>
<name>A0A1E7ZE46_9ALTE</name>
<reference evidence="1 2" key="1">
    <citation type="submission" date="2016-08" db="EMBL/GenBank/DDBJ databases">
        <authorList>
            <person name="Seilhamer J.J."/>
        </authorList>
    </citation>
    <scope>NUCLEOTIDE SEQUENCE [LARGE SCALE GENOMIC DNA]</scope>
    <source>
        <strain evidence="1 2">KCTC 42603</strain>
    </source>
</reference>
<comment type="caution">
    <text evidence="1">The sequence shown here is derived from an EMBL/GenBank/DDBJ whole genome shotgun (WGS) entry which is preliminary data.</text>
</comment>
<gene>
    <name evidence="1" type="ORF">BFC18_06415</name>
</gene>
<evidence type="ECO:0000313" key="1">
    <source>
        <dbReference type="EMBL" id="OFC71783.1"/>
    </source>
</evidence>
<proteinExistence type="predicted"/>
<dbReference type="Gene3D" id="1.10.260.40">
    <property type="entry name" value="lambda repressor-like DNA-binding domains"/>
    <property type="match status" value="1"/>
</dbReference>